<name>A0A953M3Q7_9BACT</name>
<reference evidence="1" key="2">
    <citation type="submission" date="2021-08" db="EMBL/GenBank/DDBJ databases">
        <authorList>
            <person name="Dalcin Martins P."/>
        </authorList>
    </citation>
    <scope>NUCLEOTIDE SEQUENCE</scope>
    <source>
        <strain evidence="1">MAG_39</strain>
    </source>
</reference>
<accession>A0A953M3Q7</accession>
<gene>
    <name evidence="1" type="ORF">K8I29_19575</name>
</gene>
<sequence length="67" mass="7467">MATAKEELIKEIKDTGDKHTLRLAGKLIELEITACHRLLETCEVHEVPAYQGEIRACRHLLKALGSA</sequence>
<dbReference type="EMBL" id="JAIOIV010000151">
    <property type="protein sequence ID" value="MBZ0158404.1"/>
    <property type="molecule type" value="Genomic_DNA"/>
</dbReference>
<dbReference type="Proteomes" id="UP000705867">
    <property type="component" value="Unassembled WGS sequence"/>
</dbReference>
<evidence type="ECO:0000313" key="1">
    <source>
        <dbReference type="EMBL" id="MBZ0158404.1"/>
    </source>
</evidence>
<organism evidence="1 2">
    <name type="scientific">Candidatus Nitrobium versatile</name>
    <dbReference type="NCBI Taxonomy" id="2884831"/>
    <lineage>
        <taxon>Bacteria</taxon>
        <taxon>Pseudomonadati</taxon>
        <taxon>Nitrospirota</taxon>
        <taxon>Nitrospiria</taxon>
        <taxon>Nitrospirales</taxon>
        <taxon>Nitrospiraceae</taxon>
        <taxon>Candidatus Nitrobium</taxon>
    </lineage>
</organism>
<evidence type="ECO:0000313" key="2">
    <source>
        <dbReference type="Proteomes" id="UP000705867"/>
    </source>
</evidence>
<comment type="caution">
    <text evidence="1">The sequence shown here is derived from an EMBL/GenBank/DDBJ whole genome shotgun (WGS) entry which is preliminary data.</text>
</comment>
<proteinExistence type="predicted"/>
<dbReference type="AlphaFoldDB" id="A0A953M3Q7"/>
<reference evidence="1" key="1">
    <citation type="journal article" date="2021" name="bioRxiv">
        <title>Unraveling nitrogen, sulfur and carbon metabolic pathways and microbial community transcriptional responses to substrate deprivation and toxicity stresses in a bioreactor mimicking anoxic brackish coastal sediment conditions.</title>
        <authorList>
            <person name="Martins P.D."/>
            <person name="Echeveste M.J."/>
            <person name="Arshad A."/>
            <person name="Kurth J."/>
            <person name="Ouboter H."/>
            <person name="Jetten M.S.M."/>
            <person name="Welte C.U."/>
        </authorList>
    </citation>
    <scope>NUCLEOTIDE SEQUENCE</scope>
    <source>
        <strain evidence="1">MAG_39</strain>
    </source>
</reference>
<protein>
    <submittedName>
        <fullName evidence="1">Uncharacterized protein</fullName>
    </submittedName>
</protein>